<feature type="transmembrane region" description="Helical" evidence="1">
    <location>
        <begin position="139"/>
        <end position="155"/>
    </location>
</feature>
<accession>A0AB39BLJ5</accession>
<dbReference type="EMBL" id="CP162512">
    <property type="protein sequence ID" value="XDI07507.1"/>
    <property type="molecule type" value="Genomic_DNA"/>
</dbReference>
<sequence>MNSRIPSLDGLRALAVLIVFIGHGRTDQGFWPGHLGVTIFFFLSGYLITTLLRREIETTSSIRLGRFYLRRSFRILPAAYFTVFLAIALAGAGILPAQIDGWGVVAELLNVTNYYIIEVGDAGLPPETSQMWTLAVEEQYYLVVPLALLLAYKAGANRHLIGRICIAIALVVPVWRIVLGLNGAVFDRLYSATDTRIDSILWGAALALLLNPVMGDRLRRPNRVTRWVAAHLPLVAGGAAVVVAATSIVPSMAFELSIADTIQGISLIAIFWFLITRPQSAVGRLFNSRVAVRLGVLSFSIYLLHKIVLALVGPTIDFPLLTDSVSLLLSIAAAQLVYWIVERPAVRLRRRIEMALDKRNLTTAHRPHRG</sequence>
<keyword evidence="3" id="KW-0012">Acyltransferase</keyword>
<dbReference type="PANTHER" id="PTHR23028">
    <property type="entry name" value="ACETYLTRANSFERASE"/>
    <property type="match status" value="1"/>
</dbReference>
<feature type="transmembrane region" description="Helical" evidence="1">
    <location>
        <begin position="261"/>
        <end position="278"/>
    </location>
</feature>
<dbReference type="InterPro" id="IPR002656">
    <property type="entry name" value="Acyl_transf_3_dom"/>
</dbReference>
<feature type="transmembrane region" description="Helical" evidence="1">
    <location>
        <begin position="227"/>
        <end position="249"/>
    </location>
</feature>
<feature type="transmembrane region" description="Helical" evidence="1">
    <location>
        <begin position="73"/>
        <end position="95"/>
    </location>
</feature>
<protein>
    <submittedName>
        <fullName evidence="3">Acyltransferase family protein</fullName>
        <ecNumber evidence="3">2.3.-.-</ecNumber>
    </submittedName>
</protein>
<geneLocation type="plasmid" evidence="3">
    <name>unnamed1</name>
</geneLocation>
<keyword evidence="3" id="KW-0808">Transferase</keyword>
<feature type="domain" description="Acyltransferase 3" evidence="2">
    <location>
        <begin position="6"/>
        <end position="338"/>
    </location>
</feature>
<reference evidence="3" key="1">
    <citation type="submission" date="2024-05" db="EMBL/GenBank/DDBJ databases">
        <title>Herbiconiux sp. A18JL235.</title>
        <authorList>
            <person name="Zhang G."/>
        </authorList>
    </citation>
    <scope>NUCLEOTIDE SEQUENCE</scope>
    <source>
        <strain evidence="3">A18JL235</strain>
        <plasmid evidence="3">unnamed1</plasmid>
    </source>
</reference>
<keyword evidence="1" id="KW-0812">Transmembrane</keyword>
<keyword evidence="1" id="KW-1133">Transmembrane helix</keyword>
<dbReference type="EC" id="2.3.-.-" evidence="3"/>
<feature type="transmembrane region" description="Helical" evidence="1">
    <location>
        <begin position="324"/>
        <end position="341"/>
    </location>
</feature>
<evidence type="ECO:0000313" key="3">
    <source>
        <dbReference type="EMBL" id="XDI07507.1"/>
    </source>
</evidence>
<dbReference type="AlphaFoldDB" id="A0AB39BLJ5"/>
<feature type="transmembrane region" description="Helical" evidence="1">
    <location>
        <begin position="34"/>
        <end position="52"/>
    </location>
</feature>
<evidence type="ECO:0000256" key="1">
    <source>
        <dbReference type="SAM" id="Phobius"/>
    </source>
</evidence>
<feature type="transmembrane region" description="Helical" evidence="1">
    <location>
        <begin position="290"/>
        <end position="312"/>
    </location>
</feature>
<dbReference type="PANTHER" id="PTHR23028:SF53">
    <property type="entry name" value="ACYL_TRANSF_3 DOMAIN-CONTAINING PROTEIN"/>
    <property type="match status" value="1"/>
</dbReference>
<keyword evidence="1" id="KW-0472">Membrane</keyword>
<dbReference type="GO" id="GO:0009103">
    <property type="term" value="P:lipopolysaccharide biosynthetic process"/>
    <property type="evidence" value="ECO:0007669"/>
    <property type="project" value="TreeGrafter"/>
</dbReference>
<name>A0AB39BLJ5_9MICO</name>
<proteinExistence type="predicted"/>
<dbReference type="RefSeq" id="WP_368499872.1">
    <property type="nucleotide sequence ID" value="NZ_CP162512.1"/>
</dbReference>
<gene>
    <name evidence="3" type="ORF">ABFY20_19900</name>
</gene>
<dbReference type="InterPro" id="IPR050879">
    <property type="entry name" value="Acyltransferase_3"/>
</dbReference>
<dbReference type="GO" id="GO:0016747">
    <property type="term" value="F:acyltransferase activity, transferring groups other than amino-acyl groups"/>
    <property type="evidence" value="ECO:0007669"/>
    <property type="project" value="InterPro"/>
</dbReference>
<evidence type="ECO:0000259" key="2">
    <source>
        <dbReference type="Pfam" id="PF01757"/>
    </source>
</evidence>
<dbReference type="Pfam" id="PF01757">
    <property type="entry name" value="Acyl_transf_3"/>
    <property type="match status" value="1"/>
</dbReference>
<feature type="transmembrane region" description="Helical" evidence="1">
    <location>
        <begin position="160"/>
        <end position="179"/>
    </location>
</feature>
<organism evidence="3">
    <name type="scientific">Herbiconiux sp. A18JL235</name>
    <dbReference type="NCBI Taxonomy" id="3152363"/>
    <lineage>
        <taxon>Bacteria</taxon>
        <taxon>Bacillati</taxon>
        <taxon>Actinomycetota</taxon>
        <taxon>Actinomycetes</taxon>
        <taxon>Micrococcales</taxon>
        <taxon>Microbacteriaceae</taxon>
        <taxon>Herbiconiux</taxon>
    </lineage>
</organism>
<dbReference type="GO" id="GO:0016020">
    <property type="term" value="C:membrane"/>
    <property type="evidence" value="ECO:0007669"/>
    <property type="project" value="TreeGrafter"/>
</dbReference>
<keyword evidence="3" id="KW-0614">Plasmid</keyword>
<feature type="transmembrane region" description="Helical" evidence="1">
    <location>
        <begin position="199"/>
        <end position="215"/>
    </location>
</feature>